<evidence type="ECO:0000313" key="6">
    <source>
        <dbReference type="EMBL" id="KAK9414482.1"/>
    </source>
</evidence>
<dbReference type="CDD" id="cd04733">
    <property type="entry name" value="OYE_like_2_FMN"/>
    <property type="match status" value="1"/>
</dbReference>
<keyword evidence="4" id="KW-0560">Oxidoreductase</keyword>
<proteinExistence type="inferred from homology"/>
<evidence type="ECO:0000313" key="7">
    <source>
        <dbReference type="Proteomes" id="UP001408356"/>
    </source>
</evidence>
<dbReference type="PANTHER" id="PTHR43656">
    <property type="entry name" value="BINDING OXIDOREDUCTASE, PUTATIVE (AFU_ORTHOLOGUE AFUA_2G08260)-RELATED"/>
    <property type="match status" value="1"/>
</dbReference>
<dbReference type="PANTHER" id="PTHR43656:SF5">
    <property type="entry name" value="NADH:FLAVIN OXIDOREDUCTASE_NADH OXIDASE N-TERMINAL DOMAIN-CONTAINING PROTEIN"/>
    <property type="match status" value="1"/>
</dbReference>
<evidence type="ECO:0000256" key="3">
    <source>
        <dbReference type="ARBA" id="ARBA00022643"/>
    </source>
</evidence>
<evidence type="ECO:0000256" key="2">
    <source>
        <dbReference type="ARBA" id="ARBA00022630"/>
    </source>
</evidence>
<accession>A0ABR2UIM6</accession>
<dbReference type="Gene3D" id="3.20.20.70">
    <property type="entry name" value="Aldolase class I"/>
    <property type="match status" value="1"/>
</dbReference>
<protein>
    <submittedName>
        <fullName evidence="6">NADH:flavin oxidoreductase/NADH oxidase N-terminal domain-containing protein</fullName>
    </submittedName>
</protein>
<gene>
    <name evidence="6" type="ORF">SUNI508_11192</name>
</gene>
<feature type="domain" description="NADH:flavin oxidoreductase/NADH oxidase N-terminal" evidence="5">
    <location>
        <begin position="34"/>
        <end position="366"/>
    </location>
</feature>
<comment type="caution">
    <text evidence="6">The sequence shown here is derived from an EMBL/GenBank/DDBJ whole genome shotgun (WGS) entry which is preliminary data.</text>
</comment>
<dbReference type="EMBL" id="JARVKF010000426">
    <property type="protein sequence ID" value="KAK9414482.1"/>
    <property type="molecule type" value="Genomic_DNA"/>
</dbReference>
<keyword evidence="3" id="KW-0288">FMN</keyword>
<dbReference type="Pfam" id="PF00724">
    <property type="entry name" value="Oxidored_FMN"/>
    <property type="match status" value="1"/>
</dbReference>
<evidence type="ECO:0000259" key="5">
    <source>
        <dbReference type="Pfam" id="PF00724"/>
    </source>
</evidence>
<keyword evidence="7" id="KW-1185">Reference proteome</keyword>
<dbReference type="InterPro" id="IPR013785">
    <property type="entry name" value="Aldolase_TIM"/>
</dbReference>
<organism evidence="6 7">
    <name type="scientific">Seiridium unicorne</name>
    <dbReference type="NCBI Taxonomy" id="138068"/>
    <lineage>
        <taxon>Eukaryota</taxon>
        <taxon>Fungi</taxon>
        <taxon>Dikarya</taxon>
        <taxon>Ascomycota</taxon>
        <taxon>Pezizomycotina</taxon>
        <taxon>Sordariomycetes</taxon>
        <taxon>Xylariomycetidae</taxon>
        <taxon>Amphisphaeriales</taxon>
        <taxon>Sporocadaceae</taxon>
        <taxon>Seiridium</taxon>
    </lineage>
</organism>
<dbReference type="Proteomes" id="UP001408356">
    <property type="component" value="Unassembled WGS sequence"/>
</dbReference>
<comment type="similarity">
    <text evidence="1">Belongs to the NADH:flavin oxidoreductase/NADH oxidase family.</text>
</comment>
<reference evidence="6 7" key="1">
    <citation type="journal article" date="2024" name="J. Plant Pathol.">
        <title>Sequence and assembly of the genome of Seiridium unicorne, isolate CBS 538.82, causal agent of cypress canker disease.</title>
        <authorList>
            <person name="Scali E."/>
            <person name="Rocca G.D."/>
            <person name="Danti R."/>
            <person name="Garbelotto M."/>
            <person name="Barberini S."/>
            <person name="Baroncelli R."/>
            <person name="Emiliani G."/>
        </authorList>
    </citation>
    <scope>NUCLEOTIDE SEQUENCE [LARGE SCALE GENOMIC DNA]</scope>
    <source>
        <strain evidence="6 7">BM-138-508</strain>
    </source>
</reference>
<dbReference type="SUPFAM" id="SSF51395">
    <property type="entry name" value="FMN-linked oxidoreductases"/>
    <property type="match status" value="1"/>
</dbReference>
<sequence length="420" mass="45319">MSSGTSSRYESSGVDASPLGAPLEFPVSKRSAINRFLNAAMSEKLATYDETDTSARGIPGKALENLYRKWGEGQWGQILTGNIQVDPAHLEGTGNTVIPVDAPFEGERFEGFKAMATAGKAHGSLMVGQVSHPGRQVPESIQKYPISASDVQLVTDKMGGSSYGKPRAATKEDIEGVIKAFTHAAVYMEKAGFDGIQLHGAHGYLLAQFLSPSTNQRTDSYGGSLENRMRIVLEIAASIRASVSERFILGIKINSVEFQEKGFSPDEAVLLCQALEKAGFDYAETSGGTYESMSFTHRKESTRKREAYFIEFADTIHKAVKTLKIYTTGGFKTVEGMVTALQSVDGVGIGRSAAQDADLPVQILTGKATGVAKFGIDEDNMFIRLLGASRQIKQLSENEKPEDLNDPEVVKKILASLGMP</sequence>
<name>A0ABR2UIM6_9PEZI</name>
<evidence type="ECO:0000256" key="1">
    <source>
        <dbReference type="ARBA" id="ARBA00005979"/>
    </source>
</evidence>
<keyword evidence="2" id="KW-0285">Flavoprotein</keyword>
<evidence type="ECO:0000256" key="4">
    <source>
        <dbReference type="ARBA" id="ARBA00023002"/>
    </source>
</evidence>
<dbReference type="InterPro" id="IPR051799">
    <property type="entry name" value="NADH_flavin_oxidoreductase"/>
</dbReference>
<dbReference type="InterPro" id="IPR001155">
    <property type="entry name" value="OxRdtase_FMN_N"/>
</dbReference>